<evidence type="ECO:0000313" key="8">
    <source>
        <dbReference type="Proteomes" id="UP000644660"/>
    </source>
</evidence>
<evidence type="ECO:0000256" key="3">
    <source>
        <dbReference type="ARBA" id="ARBA00022676"/>
    </source>
</evidence>
<dbReference type="GO" id="GO:0016020">
    <property type="term" value="C:membrane"/>
    <property type="evidence" value="ECO:0007669"/>
    <property type="project" value="UniProtKB-SubCell"/>
</dbReference>
<dbReference type="Pfam" id="PF01793">
    <property type="entry name" value="Glyco_transf_15"/>
    <property type="match status" value="1"/>
</dbReference>
<organism evidence="7 8">
    <name type="scientific">Maudiozyma barnettii</name>
    <dbReference type="NCBI Taxonomy" id="61262"/>
    <lineage>
        <taxon>Eukaryota</taxon>
        <taxon>Fungi</taxon>
        <taxon>Dikarya</taxon>
        <taxon>Ascomycota</taxon>
        <taxon>Saccharomycotina</taxon>
        <taxon>Saccharomycetes</taxon>
        <taxon>Saccharomycetales</taxon>
        <taxon>Saccharomycetaceae</taxon>
        <taxon>Maudiozyma</taxon>
    </lineage>
</organism>
<dbReference type="SUPFAM" id="SSF53448">
    <property type="entry name" value="Nucleotide-diphospho-sugar transferases"/>
    <property type="match status" value="1"/>
</dbReference>
<evidence type="ECO:0000313" key="7">
    <source>
        <dbReference type="EMBL" id="CAB4253687.1"/>
    </source>
</evidence>
<evidence type="ECO:0000256" key="2">
    <source>
        <dbReference type="ARBA" id="ARBA00007677"/>
    </source>
</evidence>
<comment type="similarity">
    <text evidence="2">Belongs to the glycosyltransferase 15 family.</text>
</comment>
<evidence type="ECO:0000256" key="5">
    <source>
        <dbReference type="ARBA" id="ARBA00022968"/>
    </source>
</evidence>
<reference evidence="7 8" key="1">
    <citation type="submission" date="2020-05" db="EMBL/GenBank/DDBJ databases">
        <authorList>
            <person name="Casaregola S."/>
            <person name="Devillers H."/>
            <person name="Grondin C."/>
        </authorList>
    </citation>
    <scope>NUCLEOTIDE SEQUENCE [LARGE SCALE GENOMIC DNA]</scope>
    <source>
        <strain evidence="7 8">CLIB 1767</strain>
    </source>
</reference>
<feature type="transmembrane region" description="Helical" evidence="6">
    <location>
        <begin position="12"/>
        <end position="33"/>
    </location>
</feature>
<dbReference type="InterPro" id="IPR029044">
    <property type="entry name" value="Nucleotide-diphossugar_trans"/>
</dbReference>
<dbReference type="InterPro" id="IPR002685">
    <property type="entry name" value="Glyco_trans_15"/>
</dbReference>
<evidence type="ECO:0000256" key="6">
    <source>
        <dbReference type="SAM" id="Phobius"/>
    </source>
</evidence>
<accession>A0A8H2ZIX5</accession>
<comment type="caution">
    <text evidence="7">The sequence shown here is derived from an EMBL/GenBank/DDBJ whole genome shotgun (WGS) entry which is preliminary data.</text>
</comment>
<evidence type="ECO:0000256" key="1">
    <source>
        <dbReference type="ARBA" id="ARBA00004606"/>
    </source>
</evidence>
<dbReference type="PANTHER" id="PTHR31121:SF7">
    <property type="entry name" value="MANNOSYLTRANSFERASE KTR4-RELATED"/>
    <property type="match status" value="1"/>
</dbReference>
<keyword evidence="4 7" id="KW-0808">Transferase</keyword>
<dbReference type="Gene3D" id="3.90.550.10">
    <property type="entry name" value="Spore Coat Polysaccharide Biosynthesis Protein SpsA, Chain A"/>
    <property type="match status" value="1"/>
</dbReference>
<dbReference type="RefSeq" id="XP_041405532.1">
    <property type="nucleotide sequence ID" value="XM_041549598.1"/>
</dbReference>
<keyword evidence="6" id="KW-0812">Transmembrane</keyword>
<dbReference type="EMBL" id="CAEFZW010000003">
    <property type="protein sequence ID" value="CAB4253687.1"/>
    <property type="molecule type" value="Genomic_DNA"/>
</dbReference>
<keyword evidence="8" id="KW-1185">Reference proteome</keyword>
<keyword evidence="6" id="KW-1133">Transmembrane helix</keyword>
<dbReference type="GO" id="GO:0006487">
    <property type="term" value="P:protein N-linked glycosylation"/>
    <property type="evidence" value="ECO:0007669"/>
    <property type="project" value="TreeGrafter"/>
</dbReference>
<evidence type="ECO:0000256" key="4">
    <source>
        <dbReference type="ARBA" id="ARBA00022679"/>
    </source>
</evidence>
<dbReference type="GO" id="GO:0000026">
    <property type="term" value="F:alpha-1,2-mannosyltransferase activity"/>
    <property type="evidence" value="ECO:0007669"/>
    <property type="project" value="TreeGrafter"/>
</dbReference>
<dbReference type="FunFam" id="3.90.550.10:FF:000051">
    <property type="entry name" value="Alpha-1,2-mannosyltransferase (Ktr4)"/>
    <property type="match status" value="1"/>
</dbReference>
<dbReference type="AlphaFoldDB" id="A0A8H2ZIX5"/>
<proteinExistence type="inferred from homology"/>
<gene>
    <name evidence="7" type="ORF">KABA2_03S03058</name>
</gene>
<dbReference type="GeneID" id="64856655"/>
<protein>
    <submittedName>
        <fullName evidence="7">Similar to Saccharomyces cerevisiae YBR199W KTR4 Putative mannosyltransferase involved in protein glycosylation</fullName>
    </submittedName>
</protein>
<keyword evidence="5" id="KW-0735">Signal-anchor</keyword>
<keyword evidence="6" id="KW-0472">Membrane</keyword>
<dbReference type="PANTHER" id="PTHR31121">
    <property type="entry name" value="ALPHA-1,2 MANNOSYLTRANSFERASE KTR1"/>
    <property type="match status" value="1"/>
</dbReference>
<comment type="subcellular location">
    <subcellularLocation>
        <location evidence="1">Membrane</location>
        <topology evidence="1">Single-pass type II membrane protein</topology>
    </subcellularLocation>
</comment>
<dbReference type="GO" id="GO:0000032">
    <property type="term" value="P:cell wall mannoprotein biosynthetic process"/>
    <property type="evidence" value="ECO:0007669"/>
    <property type="project" value="TreeGrafter"/>
</dbReference>
<name>A0A8H2ZIX5_9SACH</name>
<sequence length="486" mass="57413">MRLLLSMFRRRFSLRSTFLGILVMAVLSIVFVMSVGSHDSANYDEYLGTVKDHANNVIEYVGDKISYFGNGNTLEPGYVWKNPHYDEETISQLLTKLDTPLYPEDQVNKTRTKQIYLDNLNLYRDTMSKEIDEPQVEDLVRSSESNFNAGNAVPATILSLVRNEDLKELVQSIKQIEEKFNAKFNYPYTFLNDEEFSEEFKEVIIHLLPSEREVRFGKISEEDWNIPESVDKEKYKQGVELLDSEDVSYAKMESYHNMCRFYSRSFYRHPLLKDIKYTWRLEPGVKFYCDIDYDIFKFMADHNKIYGYVLNLYDSPQSIKSLWKDTREFLQKNSDYINEQGSFDWIKENMQKSINFNITEGYSSCHFWTNFEIANLDFLRSEPYEAYMDFLESKGGFYYERWGDAPVRSLALGLFADKSQIHWFRDIGYTHFPYTNCPNSAKCDNRCTPGSFTPWDNLEIENCQATWMKYSMTDDELNLYYKKNSD</sequence>
<dbReference type="GO" id="GO:0006493">
    <property type="term" value="P:protein O-linked glycosylation"/>
    <property type="evidence" value="ECO:0007669"/>
    <property type="project" value="TreeGrafter"/>
</dbReference>
<dbReference type="Proteomes" id="UP000644660">
    <property type="component" value="Unassembled WGS sequence"/>
</dbReference>
<dbReference type="GO" id="GO:0005794">
    <property type="term" value="C:Golgi apparatus"/>
    <property type="evidence" value="ECO:0007669"/>
    <property type="project" value="TreeGrafter"/>
</dbReference>
<keyword evidence="3 7" id="KW-0328">Glycosyltransferase</keyword>